<keyword evidence="5" id="KW-1185">Reference proteome</keyword>
<comment type="caution">
    <text evidence="4">The sequence shown here is derived from an EMBL/GenBank/DDBJ whole genome shotgun (WGS) entry which is preliminary data.</text>
</comment>
<gene>
    <name evidence="4" type="ORF">BgAZ_303560</name>
</gene>
<organism evidence="4 5">
    <name type="scientific">Babesia gibsoni</name>
    <dbReference type="NCBI Taxonomy" id="33632"/>
    <lineage>
        <taxon>Eukaryota</taxon>
        <taxon>Sar</taxon>
        <taxon>Alveolata</taxon>
        <taxon>Apicomplexa</taxon>
        <taxon>Aconoidasida</taxon>
        <taxon>Piroplasmida</taxon>
        <taxon>Babesiidae</taxon>
        <taxon>Babesia</taxon>
    </lineage>
</organism>
<feature type="domain" description="Band 7" evidence="3">
    <location>
        <begin position="95"/>
        <end position="215"/>
    </location>
</feature>
<accession>A0AAD8LNS6</accession>
<evidence type="ECO:0000259" key="3">
    <source>
        <dbReference type="Pfam" id="PF01145"/>
    </source>
</evidence>
<feature type="transmembrane region" description="Helical" evidence="2">
    <location>
        <begin position="79"/>
        <end position="101"/>
    </location>
</feature>
<name>A0AAD8LNS6_BABGI</name>
<evidence type="ECO:0000313" key="5">
    <source>
        <dbReference type="Proteomes" id="UP001230268"/>
    </source>
</evidence>
<keyword evidence="2" id="KW-1133">Transmembrane helix</keyword>
<proteinExistence type="predicted"/>
<reference evidence="4" key="1">
    <citation type="submission" date="2023-08" db="EMBL/GenBank/DDBJ databases">
        <title>Draft sequence of the Babesia gibsoni genome.</title>
        <authorList>
            <person name="Yamagishi J.Y."/>
            <person name="Xuan X.X."/>
        </authorList>
    </citation>
    <scope>NUCLEOTIDE SEQUENCE</scope>
    <source>
        <strain evidence="4">Azabu</strain>
    </source>
</reference>
<keyword evidence="2" id="KW-0812">Transmembrane</keyword>
<evidence type="ECO:0000256" key="1">
    <source>
        <dbReference type="SAM" id="MobiDB-lite"/>
    </source>
</evidence>
<dbReference type="EMBL" id="JAVEPI010000003">
    <property type="protein sequence ID" value="KAK1442838.1"/>
    <property type="molecule type" value="Genomic_DNA"/>
</dbReference>
<keyword evidence="2" id="KW-0472">Membrane</keyword>
<dbReference type="InterPro" id="IPR001107">
    <property type="entry name" value="Band_7"/>
</dbReference>
<dbReference type="Proteomes" id="UP001230268">
    <property type="component" value="Unassembled WGS sequence"/>
</dbReference>
<evidence type="ECO:0000313" key="4">
    <source>
        <dbReference type="EMBL" id="KAK1442838.1"/>
    </source>
</evidence>
<evidence type="ECO:0000256" key="2">
    <source>
        <dbReference type="SAM" id="Phobius"/>
    </source>
</evidence>
<dbReference type="AlphaFoldDB" id="A0AAD8LNS6"/>
<sequence length="271" mass="31014">MLRLFIRSRGIPLFRRSFSGNAGTSQLQHGGKGESTPIPKDDPVDTPLSPLYTQRVGMFLEPGVLFKDHKRRRFLTFKLYLFSVVSLTVIFMMIKIVPPGYVGLVVRKDGTIDQFNNKGRLALFYIPFLETPVAFRTTPIRKKILQKFTTRDKQEIEVVIFLDLQAKLAYASQIYQVYGINYSKEFVEKELLFDVEQVVQKFNKADLLIQSDKIEHLFDQNGQRVASLQGHKATEEIVERFTDAGAFNRIVVSNVSVSFRDPVLVPKIGTY</sequence>
<feature type="region of interest" description="Disordered" evidence="1">
    <location>
        <begin position="22"/>
        <end position="44"/>
    </location>
</feature>
<dbReference type="Pfam" id="PF01145">
    <property type="entry name" value="Band_7"/>
    <property type="match status" value="1"/>
</dbReference>
<protein>
    <recommendedName>
        <fullName evidence="3">Band 7 domain-containing protein</fullName>
    </recommendedName>
</protein>